<reference evidence="10" key="1">
    <citation type="journal article" date="2021" name="Genome Biol. Evol.">
        <title>A High-Quality Reference Genome for a Parasitic Bivalve with Doubly Uniparental Inheritance (Bivalvia: Unionida).</title>
        <authorList>
            <person name="Smith C.H."/>
        </authorList>
    </citation>
    <scope>NUCLEOTIDE SEQUENCE</scope>
    <source>
        <strain evidence="10">CHS0354</strain>
    </source>
</reference>
<dbReference type="GO" id="GO:0046872">
    <property type="term" value="F:metal ion binding"/>
    <property type="evidence" value="ECO:0007669"/>
    <property type="project" value="UniProtKB-KW"/>
</dbReference>
<evidence type="ECO:0000256" key="6">
    <source>
        <dbReference type="PROSITE-ProRule" id="PRU00125"/>
    </source>
</evidence>
<dbReference type="GO" id="GO:0061061">
    <property type="term" value="P:muscle structure development"/>
    <property type="evidence" value="ECO:0007669"/>
    <property type="project" value="TreeGrafter"/>
</dbReference>
<dbReference type="GO" id="GO:0051371">
    <property type="term" value="F:muscle alpha-actinin binding"/>
    <property type="evidence" value="ECO:0007669"/>
    <property type="project" value="TreeGrafter"/>
</dbReference>
<dbReference type="GO" id="GO:0001725">
    <property type="term" value="C:stress fiber"/>
    <property type="evidence" value="ECO:0007669"/>
    <property type="project" value="TreeGrafter"/>
</dbReference>
<name>A0AAE0TIM0_9BIVA</name>
<protein>
    <recommendedName>
        <fullName evidence="12">PDZ and LIM domain protein 3</fullName>
    </recommendedName>
</protein>
<gene>
    <name evidence="10" type="ORF">CHS0354_000365</name>
</gene>
<keyword evidence="11" id="KW-1185">Reference proteome</keyword>
<dbReference type="SUPFAM" id="SSF57716">
    <property type="entry name" value="Glucocorticoid receptor-like (DNA-binding domain)"/>
    <property type="match status" value="1"/>
</dbReference>
<dbReference type="GO" id="GO:0030036">
    <property type="term" value="P:actin cytoskeleton organization"/>
    <property type="evidence" value="ECO:0007669"/>
    <property type="project" value="TreeGrafter"/>
</dbReference>
<dbReference type="Gene3D" id="2.30.42.10">
    <property type="match status" value="1"/>
</dbReference>
<comment type="subcellular location">
    <subcellularLocation>
        <location evidence="1">Cytoplasm</location>
    </subcellularLocation>
</comment>
<dbReference type="Gene3D" id="2.10.110.10">
    <property type="entry name" value="Cysteine Rich Protein"/>
    <property type="match status" value="1"/>
</dbReference>
<dbReference type="GO" id="GO:0031941">
    <property type="term" value="C:filamentous actin"/>
    <property type="evidence" value="ECO:0007669"/>
    <property type="project" value="TreeGrafter"/>
</dbReference>
<evidence type="ECO:0000256" key="7">
    <source>
        <dbReference type="SAM" id="MobiDB-lite"/>
    </source>
</evidence>
<dbReference type="AlphaFoldDB" id="A0AAE0TIM0"/>
<feature type="compositionally biased region" description="Polar residues" evidence="7">
    <location>
        <begin position="236"/>
        <end position="247"/>
    </location>
</feature>
<dbReference type="SUPFAM" id="SSF50156">
    <property type="entry name" value="PDZ domain-like"/>
    <property type="match status" value="1"/>
</dbReference>
<dbReference type="Pfam" id="PF00412">
    <property type="entry name" value="LIM"/>
    <property type="match status" value="1"/>
</dbReference>
<keyword evidence="2" id="KW-0963">Cytoplasm</keyword>
<reference evidence="10" key="2">
    <citation type="journal article" date="2021" name="Genome Biol. Evol.">
        <title>Developing a high-quality reference genome for a parasitic bivalve with doubly uniparental inheritance (Bivalvia: Unionida).</title>
        <authorList>
            <person name="Smith C.H."/>
        </authorList>
    </citation>
    <scope>NUCLEOTIDE SEQUENCE</scope>
    <source>
        <strain evidence="10">CHS0354</strain>
        <tissue evidence="10">Mantle</tissue>
    </source>
</reference>
<dbReference type="InterPro" id="IPR006643">
    <property type="entry name" value="Zasp-like_motif"/>
</dbReference>
<dbReference type="Pfam" id="PF15936">
    <property type="entry name" value="DUF4749"/>
    <property type="match status" value="1"/>
</dbReference>
<evidence type="ECO:0000313" key="10">
    <source>
        <dbReference type="EMBL" id="KAK3611049.1"/>
    </source>
</evidence>
<dbReference type="PROSITE" id="PS50023">
    <property type="entry name" value="LIM_DOMAIN_2"/>
    <property type="match status" value="1"/>
</dbReference>
<dbReference type="InterPro" id="IPR050604">
    <property type="entry name" value="PDZ-LIM_domain"/>
</dbReference>
<dbReference type="GO" id="GO:0003779">
    <property type="term" value="F:actin binding"/>
    <property type="evidence" value="ECO:0007669"/>
    <property type="project" value="TreeGrafter"/>
</dbReference>
<dbReference type="InterPro" id="IPR036034">
    <property type="entry name" value="PDZ_sf"/>
</dbReference>
<dbReference type="EMBL" id="JAEAOA010000079">
    <property type="protein sequence ID" value="KAK3611049.1"/>
    <property type="molecule type" value="Genomic_DNA"/>
</dbReference>
<evidence type="ECO:0000259" key="8">
    <source>
        <dbReference type="PROSITE" id="PS50023"/>
    </source>
</evidence>
<keyword evidence="4 6" id="KW-0862">Zinc</keyword>
<evidence type="ECO:0000256" key="4">
    <source>
        <dbReference type="ARBA" id="ARBA00022833"/>
    </source>
</evidence>
<accession>A0AAE0TIM0</accession>
<feature type="domain" description="LIM zinc-binding" evidence="8">
    <location>
        <begin position="269"/>
        <end position="328"/>
    </location>
</feature>
<evidence type="ECO:0000256" key="1">
    <source>
        <dbReference type="ARBA" id="ARBA00004496"/>
    </source>
</evidence>
<evidence type="ECO:0000256" key="5">
    <source>
        <dbReference type="ARBA" id="ARBA00023038"/>
    </source>
</evidence>
<evidence type="ECO:0000256" key="3">
    <source>
        <dbReference type="ARBA" id="ARBA00022723"/>
    </source>
</evidence>
<dbReference type="GO" id="GO:0005912">
    <property type="term" value="C:adherens junction"/>
    <property type="evidence" value="ECO:0007669"/>
    <property type="project" value="TreeGrafter"/>
</dbReference>
<feature type="region of interest" description="Disordered" evidence="7">
    <location>
        <begin position="139"/>
        <end position="163"/>
    </location>
</feature>
<dbReference type="PANTHER" id="PTHR24214:SF38">
    <property type="entry name" value="PDZ AND LIM DOMAIN PROTEIN ZASP-RELATED"/>
    <property type="match status" value="1"/>
</dbReference>
<comment type="caution">
    <text evidence="10">The sequence shown here is derived from an EMBL/GenBank/DDBJ whole genome shotgun (WGS) entry which is preliminary data.</text>
</comment>
<evidence type="ECO:0000256" key="2">
    <source>
        <dbReference type="ARBA" id="ARBA00022490"/>
    </source>
</evidence>
<keyword evidence="3 6" id="KW-0479">Metal-binding</keyword>
<dbReference type="Pfam" id="PF00595">
    <property type="entry name" value="PDZ"/>
    <property type="match status" value="1"/>
</dbReference>
<dbReference type="PROSITE" id="PS50106">
    <property type="entry name" value="PDZ"/>
    <property type="match status" value="1"/>
</dbReference>
<dbReference type="SMART" id="SM00228">
    <property type="entry name" value="PDZ"/>
    <property type="match status" value="1"/>
</dbReference>
<evidence type="ECO:0008006" key="12">
    <source>
        <dbReference type="Google" id="ProtNLM"/>
    </source>
</evidence>
<proteinExistence type="predicted"/>
<keyword evidence="5 6" id="KW-0440">LIM domain</keyword>
<reference evidence="10" key="3">
    <citation type="submission" date="2023-05" db="EMBL/GenBank/DDBJ databases">
        <authorList>
            <person name="Smith C.H."/>
        </authorList>
    </citation>
    <scope>NUCLEOTIDE SEQUENCE</scope>
    <source>
        <strain evidence="10">CHS0354</strain>
        <tissue evidence="10">Mantle</tissue>
    </source>
</reference>
<sequence>MEYNPGERLHIHLARPDSGVSWGFRLQGGVDFSTPLSIQVVQARSVADNCGLKAGDGILVINNQNTDEMTHEMAKMAIIRSSNDIDMIVQRGAVQIWKPKVTPMSELRPNELRQIETATGDQVTATQKTSLARDHLDEPCTIGSAHNRSARPFPGSGSMGYESPQKKAIPKVVHAQFNSPIGLYSPDNIATTYAQQTAHIQTEMENLDVTDVPVGVKLSGGTMQQVGRDEGRGYGQQFSPTVSQPSGFRSVAAPAAKPAGQQSPKPESMHCQECGNLVTGVFVRVKGLPYHEKCFKCASCGLYLKQKGYFIIEGKLYCETHARRMAQAPGPDMKYAGSVYQ</sequence>
<feature type="domain" description="PDZ" evidence="9">
    <location>
        <begin position="10"/>
        <end position="93"/>
    </location>
</feature>
<dbReference type="CDD" id="cd23068">
    <property type="entry name" value="PDZ_ZASP52-like"/>
    <property type="match status" value="1"/>
</dbReference>
<dbReference type="SMART" id="SM00132">
    <property type="entry name" value="LIM"/>
    <property type="match status" value="1"/>
</dbReference>
<dbReference type="InterPro" id="IPR001478">
    <property type="entry name" value="PDZ"/>
</dbReference>
<dbReference type="SMART" id="SM00735">
    <property type="entry name" value="ZM"/>
    <property type="match status" value="1"/>
</dbReference>
<evidence type="ECO:0000313" key="11">
    <source>
        <dbReference type="Proteomes" id="UP001195483"/>
    </source>
</evidence>
<dbReference type="GO" id="GO:0030018">
    <property type="term" value="C:Z disc"/>
    <property type="evidence" value="ECO:0007669"/>
    <property type="project" value="TreeGrafter"/>
</dbReference>
<dbReference type="Proteomes" id="UP001195483">
    <property type="component" value="Unassembled WGS sequence"/>
</dbReference>
<evidence type="ECO:0000259" key="9">
    <source>
        <dbReference type="PROSITE" id="PS50106"/>
    </source>
</evidence>
<feature type="region of interest" description="Disordered" evidence="7">
    <location>
        <begin position="232"/>
        <end position="267"/>
    </location>
</feature>
<dbReference type="FunFam" id="2.30.42.10:FF:000055">
    <property type="entry name" value="PDZ and LIM domain protein 3"/>
    <property type="match status" value="1"/>
</dbReference>
<dbReference type="PANTHER" id="PTHR24214">
    <property type="entry name" value="PDZ AND LIM DOMAIN PROTEIN ZASP"/>
    <property type="match status" value="1"/>
</dbReference>
<dbReference type="InterPro" id="IPR031847">
    <property type="entry name" value="PDLI1-4/Zasp-like_mid"/>
</dbReference>
<dbReference type="InterPro" id="IPR001781">
    <property type="entry name" value="Znf_LIM"/>
</dbReference>
<dbReference type="PROSITE" id="PS00478">
    <property type="entry name" value="LIM_DOMAIN_1"/>
    <property type="match status" value="1"/>
</dbReference>
<organism evidence="10 11">
    <name type="scientific">Potamilus streckersoni</name>
    <dbReference type="NCBI Taxonomy" id="2493646"/>
    <lineage>
        <taxon>Eukaryota</taxon>
        <taxon>Metazoa</taxon>
        <taxon>Spiralia</taxon>
        <taxon>Lophotrochozoa</taxon>
        <taxon>Mollusca</taxon>
        <taxon>Bivalvia</taxon>
        <taxon>Autobranchia</taxon>
        <taxon>Heteroconchia</taxon>
        <taxon>Palaeoheterodonta</taxon>
        <taxon>Unionida</taxon>
        <taxon>Unionoidea</taxon>
        <taxon>Unionidae</taxon>
        <taxon>Ambleminae</taxon>
        <taxon>Lampsilini</taxon>
        <taxon>Potamilus</taxon>
    </lineage>
</organism>